<name>A0A0A9CNG9_ARUDO</name>
<dbReference type="EMBL" id="GBRH01221902">
    <property type="protein sequence ID" value="JAD75993.1"/>
    <property type="molecule type" value="Transcribed_RNA"/>
</dbReference>
<proteinExistence type="predicted"/>
<reference evidence="1" key="2">
    <citation type="journal article" date="2015" name="Data Brief">
        <title>Shoot transcriptome of the giant reed, Arundo donax.</title>
        <authorList>
            <person name="Barrero R.A."/>
            <person name="Guerrero F.D."/>
            <person name="Moolhuijzen P."/>
            <person name="Goolsby J.A."/>
            <person name="Tidwell J."/>
            <person name="Bellgard S.E."/>
            <person name="Bellgard M.I."/>
        </authorList>
    </citation>
    <scope>NUCLEOTIDE SEQUENCE</scope>
    <source>
        <tissue evidence="1">Shoot tissue taken approximately 20 cm above the soil surface</tissue>
    </source>
</reference>
<accession>A0A0A9CNG9</accession>
<reference evidence="1" key="1">
    <citation type="submission" date="2014-09" db="EMBL/GenBank/DDBJ databases">
        <authorList>
            <person name="Magalhaes I.L.F."/>
            <person name="Oliveira U."/>
            <person name="Santos F.R."/>
            <person name="Vidigal T.H.D.A."/>
            <person name="Brescovit A.D."/>
            <person name="Santos A.J."/>
        </authorList>
    </citation>
    <scope>NUCLEOTIDE SEQUENCE</scope>
    <source>
        <tissue evidence="1">Shoot tissue taken approximately 20 cm above the soil surface</tissue>
    </source>
</reference>
<organism evidence="1">
    <name type="scientific">Arundo donax</name>
    <name type="common">Giant reed</name>
    <name type="synonym">Donax arundinaceus</name>
    <dbReference type="NCBI Taxonomy" id="35708"/>
    <lineage>
        <taxon>Eukaryota</taxon>
        <taxon>Viridiplantae</taxon>
        <taxon>Streptophyta</taxon>
        <taxon>Embryophyta</taxon>
        <taxon>Tracheophyta</taxon>
        <taxon>Spermatophyta</taxon>
        <taxon>Magnoliopsida</taxon>
        <taxon>Liliopsida</taxon>
        <taxon>Poales</taxon>
        <taxon>Poaceae</taxon>
        <taxon>PACMAD clade</taxon>
        <taxon>Arundinoideae</taxon>
        <taxon>Arundineae</taxon>
        <taxon>Arundo</taxon>
    </lineage>
</organism>
<sequence>MMLRDILGWSRMQNLIVLSNYCERLRNIYRNLETNYRVQSPQMVVHLMFLIRVTLQTILKMRATSHSIIWKVMRSTINWPTV</sequence>
<dbReference type="AlphaFoldDB" id="A0A0A9CNG9"/>
<protein>
    <submittedName>
        <fullName evidence="1">SYD</fullName>
    </submittedName>
</protein>
<evidence type="ECO:0000313" key="1">
    <source>
        <dbReference type="EMBL" id="JAD75993.1"/>
    </source>
</evidence>